<evidence type="ECO:0000313" key="2">
    <source>
        <dbReference type="Proteomes" id="UP000038647"/>
    </source>
</evidence>
<gene>
    <name evidence="1" type="ORF">ERS137966_02385</name>
</gene>
<dbReference type="Proteomes" id="UP000038647">
    <property type="component" value="Unassembled WGS sequence"/>
</dbReference>
<name>A0ABM9STZ9_YERAL</name>
<protein>
    <submittedName>
        <fullName evidence="1">Phage-associated protein</fullName>
    </submittedName>
</protein>
<comment type="caution">
    <text evidence="1">The sequence shown here is derived from an EMBL/GenBank/DDBJ whole genome shotgun (WGS) entry which is preliminary data.</text>
</comment>
<keyword evidence="2" id="KW-1185">Reference proteome</keyword>
<sequence>MSETLDFGGKPRIRLTADGLSNVMTGMGTDRDRRMYSRFMYGAMQDFAELEAAYTENWIARSIIDIPVDDATREWRSFPSDDATALRNAENQFNIQGVIMTNRGSATRAGKSGVSDEQFIFEFADSEET</sequence>
<reference evidence="1 2" key="1">
    <citation type="submission" date="2015-03" db="EMBL/GenBank/DDBJ databases">
        <authorList>
            <consortium name="Pathogen Informatics"/>
            <person name="Murphy D."/>
        </authorList>
    </citation>
    <scope>NUCLEOTIDE SEQUENCE [LARGE SCALE GENOMIC DNA]</scope>
    <source>
        <strain evidence="1 2">IP08791</strain>
    </source>
</reference>
<organism evidence="1 2">
    <name type="scientific">Yersinia aldovae</name>
    <dbReference type="NCBI Taxonomy" id="29483"/>
    <lineage>
        <taxon>Bacteria</taxon>
        <taxon>Pseudomonadati</taxon>
        <taxon>Pseudomonadota</taxon>
        <taxon>Gammaproteobacteria</taxon>
        <taxon>Enterobacterales</taxon>
        <taxon>Yersiniaceae</taxon>
        <taxon>Yersinia</taxon>
    </lineage>
</organism>
<accession>A0ABM9STZ9</accession>
<proteinExistence type="predicted"/>
<dbReference type="RefSeq" id="WP_049603927.1">
    <property type="nucleotide sequence ID" value="NZ_CABHQC010000094.1"/>
</dbReference>
<evidence type="ECO:0000313" key="1">
    <source>
        <dbReference type="EMBL" id="CNL14537.1"/>
    </source>
</evidence>
<dbReference type="EMBL" id="CQEH01000009">
    <property type="protein sequence ID" value="CNL14537.1"/>
    <property type="molecule type" value="Genomic_DNA"/>
</dbReference>